<keyword evidence="2" id="KW-1185">Reference proteome</keyword>
<dbReference type="EMBL" id="JAYMYR010000005">
    <property type="protein sequence ID" value="KAK7364310.1"/>
    <property type="molecule type" value="Genomic_DNA"/>
</dbReference>
<reference evidence="1 2" key="1">
    <citation type="submission" date="2024-01" db="EMBL/GenBank/DDBJ databases">
        <title>The genomes of 5 underutilized Papilionoideae crops provide insights into root nodulation and disease resistanc.</title>
        <authorList>
            <person name="Jiang F."/>
        </authorList>
    </citation>
    <scope>NUCLEOTIDE SEQUENCE [LARGE SCALE GENOMIC DNA]</scope>
    <source>
        <strain evidence="1">JINMINGXINNONG_FW02</strain>
        <tissue evidence="1">Leaves</tissue>
    </source>
</reference>
<accession>A0AAN9R6L5</accession>
<organism evidence="1 2">
    <name type="scientific">Phaseolus coccineus</name>
    <name type="common">Scarlet runner bean</name>
    <name type="synonym">Phaseolus multiflorus</name>
    <dbReference type="NCBI Taxonomy" id="3886"/>
    <lineage>
        <taxon>Eukaryota</taxon>
        <taxon>Viridiplantae</taxon>
        <taxon>Streptophyta</taxon>
        <taxon>Embryophyta</taxon>
        <taxon>Tracheophyta</taxon>
        <taxon>Spermatophyta</taxon>
        <taxon>Magnoliopsida</taxon>
        <taxon>eudicotyledons</taxon>
        <taxon>Gunneridae</taxon>
        <taxon>Pentapetalae</taxon>
        <taxon>rosids</taxon>
        <taxon>fabids</taxon>
        <taxon>Fabales</taxon>
        <taxon>Fabaceae</taxon>
        <taxon>Papilionoideae</taxon>
        <taxon>50 kb inversion clade</taxon>
        <taxon>NPAAA clade</taxon>
        <taxon>indigoferoid/millettioid clade</taxon>
        <taxon>Phaseoleae</taxon>
        <taxon>Phaseolus</taxon>
    </lineage>
</organism>
<gene>
    <name evidence="1" type="ORF">VNO80_12866</name>
</gene>
<sequence>MTSVKHLLSAPELCSPPSPTCSRVANFFTSTPSSSSSAVAAIFIFCPTSMNTDSASPSSATPLIRDAAATARALALDLVMILHICSDVGDEDTALQLAGGPCSAKRDSNS</sequence>
<name>A0AAN9R6L5_PHACN</name>
<evidence type="ECO:0000313" key="1">
    <source>
        <dbReference type="EMBL" id="KAK7364310.1"/>
    </source>
</evidence>
<dbReference type="Proteomes" id="UP001374584">
    <property type="component" value="Unassembled WGS sequence"/>
</dbReference>
<evidence type="ECO:0000313" key="2">
    <source>
        <dbReference type="Proteomes" id="UP001374584"/>
    </source>
</evidence>
<proteinExistence type="predicted"/>
<protein>
    <submittedName>
        <fullName evidence="1">Uncharacterized protein</fullName>
    </submittedName>
</protein>
<comment type="caution">
    <text evidence="1">The sequence shown here is derived from an EMBL/GenBank/DDBJ whole genome shotgun (WGS) entry which is preliminary data.</text>
</comment>
<dbReference type="AlphaFoldDB" id="A0AAN9R6L5"/>